<organism evidence="2 3">
    <name type="scientific">Crenobacter luteus</name>
    <dbReference type="NCBI Taxonomy" id="1452487"/>
    <lineage>
        <taxon>Bacteria</taxon>
        <taxon>Pseudomonadati</taxon>
        <taxon>Pseudomonadota</taxon>
        <taxon>Betaproteobacteria</taxon>
        <taxon>Neisseriales</taxon>
        <taxon>Neisseriaceae</taxon>
        <taxon>Crenobacter</taxon>
    </lineage>
</organism>
<accession>A0A161SEV6</accession>
<evidence type="ECO:0000256" key="1">
    <source>
        <dbReference type="SAM" id="SignalP"/>
    </source>
</evidence>
<reference evidence="3" key="1">
    <citation type="submission" date="2016-01" db="EMBL/GenBank/DDBJ databases">
        <title>Draft genome of Chromobacterium sp. F49.</title>
        <authorList>
            <person name="Hong K.W."/>
        </authorList>
    </citation>
    <scope>NUCLEOTIDE SEQUENCE [LARGE SCALE GENOMIC DNA]</scope>
    <source>
        <strain evidence="3">CN10</strain>
    </source>
</reference>
<name>A0A161SEV6_9NEIS</name>
<protein>
    <submittedName>
        <fullName evidence="2">Uncharacterized protein</fullName>
    </submittedName>
</protein>
<keyword evidence="1" id="KW-0732">Signal</keyword>
<feature type="chain" id="PRO_5007826429" evidence="1">
    <location>
        <begin position="21"/>
        <end position="69"/>
    </location>
</feature>
<dbReference type="EMBL" id="LQQU01000028">
    <property type="protein sequence ID" value="KZE30315.1"/>
    <property type="molecule type" value="Genomic_DNA"/>
</dbReference>
<dbReference type="OrthoDB" id="9978473at2"/>
<keyword evidence="3" id="KW-1185">Reference proteome</keyword>
<comment type="caution">
    <text evidence="2">The sequence shown here is derived from an EMBL/GenBank/DDBJ whole genome shotgun (WGS) entry which is preliminary data.</text>
</comment>
<proteinExistence type="predicted"/>
<evidence type="ECO:0000313" key="3">
    <source>
        <dbReference type="Proteomes" id="UP000076625"/>
    </source>
</evidence>
<feature type="signal peptide" evidence="1">
    <location>
        <begin position="1"/>
        <end position="20"/>
    </location>
</feature>
<dbReference type="AlphaFoldDB" id="A0A161SEV6"/>
<evidence type="ECO:0000313" key="2">
    <source>
        <dbReference type="EMBL" id="KZE30315.1"/>
    </source>
</evidence>
<dbReference type="Proteomes" id="UP000076625">
    <property type="component" value="Unassembled WGS sequence"/>
</dbReference>
<dbReference type="RefSeq" id="WP_066613148.1">
    <property type="nucleotide sequence ID" value="NZ_LQQU01000028.1"/>
</dbReference>
<sequence>MGRSSWWLVVGMALAAGAFAGGEPRASSAAERYVAAKLDCNNMSRYQRELCLREAEDAYRRDSAQEVRR</sequence>
<gene>
    <name evidence="2" type="ORF">AVW16_12520</name>
</gene>